<dbReference type="GO" id="GO:0046983">
    <property type="term" value="F:protein dimerization activity"/>
    <property type="evidence" value="ECO:0007669"/>
    <property type="project" value="InterPro"/>
</dbReference>
<accession>A0A8D2KSJ0</accession>
<protein>
    <recommendedName>
        <fullName evidence="1">HAT C-terminal dimerisation domain-containing protein</fullName>
    </recommendedName>
</protein>
<dbReference type="PANTHER" id="PTHR46880:SF8">
    <property type="entry name" value="E3 SUMO-PROTEIN LIGASE KIAA1586"/>
    <property type="match status" value="1"/>
</dbReference>
<proteinExistence type="predicted"/>
<sequence>ILNTQTLMKTDDPANKKARILTDTTAEHMKITTPVDTSESDLEKQSQTTNDWPDCWTYDQKNDFCLKNEWLCVCKMKLGYKPCRKVGTLGVEMKMGMKLSKEWTNNEITYSGKDRKQQLNSLWKKKLSTENLLHIKQMFFLTSLSHEKIITAKIFRTAYKVAKENQSFHHFKTEIDLQELNGVEMGCILHSTNACINIVNHISEEMRKTVVKEIVQSNNKISLIIDESTTISKKSYPHRICLRLRLFKKKLVSLVYDGAAVMLGCKSGVKKLLSEHFSSIIVWHCANHRLELSVCDAVKETSGINRFKSFIDKLYVIYHASAMNSRELHLCAELLGAELLKIGRILSTRWVSSRLMCVALQELSELSLDLQDHNMDLYKANKKIKILVQVFEERRQNFGPYYKCAVAAVRDLRFRGVLLHEKDSRKDPPIDPSTFYTKLKESIEKRLLDSKGDELAYWSRILDQKHWPEDVNTQLTFGEVEIRNLSIRLQLNEREMIRGFHEYILEKTYPEKLLHLIRTLNTIPISSSECERGFSQMNLIASPTRASLKTKTISALLFIKLVRPPLRCFDPSKYIEMWLLRG</sequence>
<dbReference type="InterPro" id="IPR008906">
    <property type="entry name" value="HATC_C_dom"/>
</dbReference>
<feature type="domain" description="HAT C-terminal dimerisation" evidence="1">
    <location>
        <begin position="513"/>
        <end position="560"/>
    </location>
</feature>
<reference evidence="2" key="2">
    <citation type="submission" date="2025-09" db="UniProtKB">
        <authorList>
            <consortium name="Ensembl"/>
        </authorList>
    </citation>
    <scope>IDENTIFICATION</scope>
</reference>
<dbReference type="Proteomes" id="UP000694545">
    <property type="component" value="Unplaced"/>
</dbReference>
<dbReference type="SUPFAM" id="SSF53098">
    <property type="entry name" value="Ribonuclease H-like"/>
    <property type="match status" value="1"/>
</dbReference>
<evidence type="ECO:0000313" key="2">
    <source>
        <dbReference type="Ensembl" id="ENSVKKP00000004008.1"/>
    </source>
</evidence>
<dbReference type="PANTHER" id="PTHR46880">
    <property type="entry name" value="RAS-ASSOCIATING DOMAIN-CONTAINING PROTEIN"/>
    <property type="match status" value="1"/>
</dbReference>
<name>A0A8D2KSJ0_VARKO</name>
<reference evidence="2" key="1">
    <citation type="submission" date="2025-08" db="UniProtKB">
        <authorList>
            <consortium name="Ensembl"/>
        </authorList>
    </citation>
    <scope>IDENTIFICATION</scope>
</reference>
<evidence type="ECO:0000313" key="3">
    <source>
        <dbReference type="Proteomes" id="UP000694545"/>
    </source>
</evidence>
<dbReference type="Ensembl" id="ENSVKKT00000004117.1">
    <property type="protein sequence ID" value="ENSVKKP00000004008.1"/>
    <property type="gene ID" value="ENSVKKG00000003005.1"/>
</dbReference>
<dbReference type="Pfam" id="PF05699">
    <property type="entry name" value="Dimer_Tnp_hAT"/>
    <property type="match status" value="1"/>
</dbReference>
<evidence type="ECO:0000259" key="1">
    <source>
        <dbReference type="Pfam" id="PF05699"/>
    </source>
</evidence>
<organism evidence="2 3">
    <name type="scientific">Varanus komodoensis</name>
    <name type="common">Komodo dragon</name>
    <dbReference type="NCBI Taxonomy" id="61221"/>
    <lineage>
        <taxon>Eukaryota</taxon>
        <taxon>Metazoa</taxon>
        <taxon>Chordata</taxon>
        <taxon>Craniata</taxon>
        <taxon>Vertebrata</taxon>
        <taxon>Euteleostomi</taxon>
        <taxon>Lepidosauria</taxon>
        <taxon>Squamata</taxon>
        <taxon>Bifurcata</taxon>
        <taxon>Unidentata</taxon>
        <taxon>Episquamata</taxon>
        <taxon>Toxicofera</taxon>
        <taxon>Anguimorpha</taxon>
        <taxon>Paleoanguimorpha</taxon>
        <taxon>Varanoidea</taxon>
        <taxon>Varanidae</taxon>
        <taxon>Varanus</taxon>
    </lineage>
</organism>
<dbReference type="InterPro" id="IPR012337">
    <property type="entry name" value="RNaseH-like_sf"/>
</dbReference>
<keyword evidence="3" id="KW-1185">Reference proteome</keyword>
<dbReference type="AlphaFoldDB" id="A0A8D2KSJ0"/>
<dbReference type="OMA" id="DHISVEM"/>